<keyword evidence="4" id="KW-1003">Cell membrane</keyword>
<dbReference type="FunFam" id="1.20.58.340:FF:000004">
    <property type="entry name" value="Magnesium transport protein CorA"/>
    <property type="match status" value="1"/>
</dbReference>
<gene>
    <name evidence="13" type="ORF">GCM10025874_17600</name>
</gene>
<evidence type="ECO:0000256" key="5">
    <source>
        <dbReference type="ARBA" id="ARBA00022692"/>
    </source>
</evidence>
<evidence type="ECO:0000256" key="11">
    <source>
        <dbReference type="ARBA" id="ARBA00045497"/>
    </source>
</evidence>
<evidence type="ECO:0000313" key="14">
    <source>
        <dbReference type="Proteomes" id="UP001157160"/>
    </source>
</evidence>
<evidence type="ECO:0000256" key="4">
    <source>
        <dbReference type="ARBA" id="ARBA00022475"/>
    </source>
</evidence>
<comment type="subcellular location">
    <subcellularLocation>
        <location evidence="1">Cell membrane</location>
        <topology evidence="1">Multi-pass membrane protein</topology>
    </subcellularLocation>
</comment>
<dbReference type="GO" id="GO:0005886">
    <property type="term" value="C:plasma membrane"/>
    <property type="evidence" value="ECO:0007669"/>
    <property type="project" value="UniProtKB-SubCell"/>
</dbReference>
<name>A0AA37UU28_9MICO</name>
<comment type="caution">
    <text evidence="13">The sequence shown here is derived from an EMBL/GenBank/DDBJ whole genome shotgun (WGS) entry which is preliminary data.</text>
</comment>
<reference evidence="13 14" key="1">
    <citation type="journal article" date="2014" name="Int. J. Syst. Evol. Microbiol.">
        <title>Complete genome sequence of Corynebacterium casei LMG S-19264T (=DSM 44701T), isolated from a smear-ripened cheese.</title>
        <authorList>
            <consortium name="US DOE Joint Genome Institute (JGI-PGF)"/>
            <person name="Walter F."/>
            <person name="Albersmeier A."/>
            <person name="Kalinowski J."/>
            <person name="Ruckert C."/>
        </authorList>
    </citation>
    <scope>NUCLEOTIDE SEQUENCE [LARGE SCALE GENOMIC DNA]</scope>
    <source>
        <strain evidence="13 14">NBRC 112289</strain>
    </source>
</reference>
<organism evidence="13 14">
    <name type="scientific">Arenivirga flava</name>
    <dbReference type="NCBI Taxonomy" id="1930060"/>
    <lineage>
        <taxon>Bacteria</taxon>
        <taxon>Bacillati</taxon>
        <taxon>Actinomycetota</taxon>
        <taxon>Actinomycetes</taxon>
        <taxon>Micrococcales</taxon>
        <taxon>Microbacteriaceae</taxon>
        <taxon>Arenivirga</taxon>
    </lineage>
</organism>
<dbReference type="GO" id="GO:0015087">
    <property type="term" value="F:cobalt ion transmembrane transporter activity"/>
    <property type="evidence" value="ECO:0007669"/>
    <property type="project" value="TreeGrafter"/>
</dbReference>
<evidence type="ECO:0000256" key="10">
    <source>
        <dbReference type="ARBA" id="ARBA00034269"/>
    </source>
</evidence>
<dbReference type="Gene3D" id="3.30.460.20">
    <property type="entry name" value="CorA soluble domain-like"/>
    <property type="match status" value="1"/>
</dbReference>
<sequence length="352" mass="39703">MALIDNGIYVDGSRRHTPASLDETYERLHEHGGMAWIGLFQPSEEELSSVAAEFDLHPLAIEDARKGHQRPKLERYGDTLFVVLRPAWYIDETETVHFGEIHLFVGPSFVVTVRHAARPELASNRRWMEAHPELLRLGPEAVLYAVLDEIVDGYAPVVAGLENDIDEIEDQLFAGDDAVARRIYELLSEVIGFQRATSPLRSMLEALLRGAAKYGTHQELQNRYRDVLDHVLRIAERADAFRVLLESSLTVHSTLVTQQQNEGMRRLAEASLAQSEETRRLSKQSIAQNEEMKKITGWAAILFAPSLVSSVYGMNFEVMPELGAEWGYPIALAGMVALGVGLWVVFKWKRWL</sequence>
<keyword evidence="6" id="KW-0460">Magnesium</keyword>
<comment type="similarity">
    <text evidence="2">Belongs to the CorA metal ion transporter (MIT) (TC 1.A.35) family.</text>
</comment>
<protein>
    <submittedName>
        <fullName evidence="13">Magnesium transporter CorA</fullName>
    </submittedName>
</protein>
<dbReference type="AlphaFoldDB" id="A0AA37UU28"/>
<keyword evidence="5 12" id="KW-0812">Transmembrane</keyword>
<dbReference type="PANTHER" id="PTHR46494:SF1">
    <property type="entry name" value="CORA FAMILY METAL ION TRANSPORTER (EUROFUNG)"/>
    <property type="match status" value="1"/>
</dbReference>
<evidence type="ECO:0000256" key="3">
    <source>
        <dbReference type="ARBA" id="ARBA00022448"/>
    </source>
</evidence>
<dbReference type="GO" id="GO:0050897">
    <property type="term" value="F:cobalt ion binding"/>
    <property type="evidence" value="ECO:0007669"/>
    <property type="project" value="TreeGrafter"/>
</dbReference>
<dbReference type="RefSeq" id="WP_284231835.1">
    <property type="nucleotide sequence ID" value="NZ_BSUL01000001.1"/>
</dbReference>
<dbReference type="PANTHER" id="PTHR46494">
    <property type="entry name" value="CORA FAMILY METAL ION TRANSPORTER (EUROFUNG)"/>
    <property type="match status" value="1"/>
</dbReference>
<evidence type="ECO:0000256" key="6">
    <source>
        <dbReference type="ARBA" id="ARBA00022842"/>
    </source>
</evidence>
<proteinExistence type="inferred from homology"/>
<comment type="catalytic activity">
    <reaction evidence="10">
        <text>Mg(2+)(in) = Mg(2+)(out)</text>
        <dbReference type="Rhea" id="RHEA:29827"/>
        <dbReference type="ChEBI" id="CHEBI:18420"/>
    </reaction>
</comment>
<evidence type="ECO:0000256" key="2">
    <source>
        <dbReference type="ARBA" id="ARBA00009765"/>
    </source>
</evidence>
<keyword evidence="7 12" id="KW-1133">Transmembrane helix</keyword>
<comment type="function">
    <text evidence="11">Mediates influx of magnesium ions. Alternates between open and closed states. Activated by low cytoplasmic Mg(2+) levels. Inactive when cytoplasmic Mg(2+) levels are high.</text>
</comment>
<dbReference type="Pfam" id="PF01544">
    <property type="entry name" value="CorA"/>
    <property type="match status" value="2"/>
</dbReference>
<dbReference type="GO" id="GO:0015095">
    <property type="term" value="F:magnesium ion transmembrane transporter activity"/>
    <property type="evidence" value="ECO:0007669"/>
    <property type="project" value="TreeGrafter"/>
</dbReference>
<evidence type="ECO:0000256" key="12">
    <source>
        <dbReference type="SAM" id="Phobius"/>
    </source>
</evidence>
<dbReference type="InterPro" id="IPR045863">
    <property type="entry name" value="CorA_TM1_TM2"/>
</dbReference>
<dbReference type="InterPro" id="IPR045861">
    <property type="entry name" value="CorA_cytoplasmic_dom"/>
</dbReference>
<keyword evidence="9 12" id="KW-0472">Membrane</keyword>
<evidence type="ECO:0000256" key="7">
    <source>
        <dbReference type="ARBA" id="ARBA00022989"/>
    </source>
</evidence>
<feature type="transmembrane region" description="Helical" evidence="12">
    <location>
        <begin position="295"/>
        <end position="314"/>
    </location>
</feature>
<feature type="transmembrane region" description="Helical" evidence="12">
    <location>
        <begin position="326"/>
        <end position="346"/>
    </location>
</feature>
<keyword evidence="14" id="KW-1185">Reference proteome</keyword>
<dbReference type="Gene3D" id="1.20.58.340">
    <property type="entry name" value="Magnesium transport protein CorA, transmembrane region"/>
    <property type="match status" value="2"/>
</dbReference>
<dbReference type="SUPFAM" id="SSF144083">
    <property type="entry name" value="Magnesium transport protein CorA, transmembrane region"/>
    <property type="match status" value="1"/>
</dbReference>
<evidence type="ECO:0000256" key="1">
    <source>
        <dbReference type="ARBA" id="ARBA00004651"/>
    </source>
</evidence>
<keyword evidence="3" id="KW-0813">Transport</keyword>
<dbReference type="InterPro" id="IPR002523">
    <property type="entry name" value="MgTranspt_CorA/ZnTranspt_ZntB"/>
</dbReference>
<evidence type="ECO:0000256" key="9">
    <source>
        <dbReference type="ARBA" id="ARBA00023136"/>
    </source>
</evidence>
<dbReference type="EMBL" id="BSUL01000001">
    <property type="protein sequence ID" value="GMA28507.1"/>
    <property type="molecule type" value="Genomic_DNA"/>
</dbReference>
<evidence type="ECO:0000313" key="13">
    <source>
        <dbReference type="EMBL" id="GMA28507.1"/>
    </source>
</evidence>
<evidence type="ECO:0000256" key="8">
    <source>
        <dbReference type="ARBA" id="ARBA00023065"/>
    </source>
</evidence>
<dbReference type="SUPFAM" id="SSF143865">
    <property type="entry name" value="CorA soluble domain-like"/>
    <property type="match status" value="1"/>
</dbReference>
<dbReference type="Proteomes" id="UP001157160">
    <property type="component" value="Unassembled WGS sequence"/>
</dbReference>
<keyword evidence="8" id="KW-0406">Ion transport</keyword>
<dbReference type="GO" id="GO:0000287">
    <property type="term" value="F:magnesium ion binding"/>
    <property type="evidence" value="ECO:0007669"/>
    <property type="project" value="TreeGrafter"/>
</dbReference>
<dbReference type="CDD" id="cd12830">
    <property type="entry name" value="MtCorA-like"/>
    <property type="match status" value="1"/>
</dbReference>
<accession>A0AA37UU28</accession>